<dbReference type="GO" id="GO:0008270">
    <property type="term" value="F:zinc ion binding"/>
    <property type="evidence" value="ECO:0007669"/>
    <property type="project" value="UniProtKB-KW"/>
</dbReference>
<feature type="domain" description="B box-type" evidence="7">
    <location>
        <begin position="154"/>
        <end position="189"/>
    </location>
</feature>
<dbReference type="Gene3D" id="3.30.160.60">
    <property type="entry name" value="Classic Zinc Finger"/>
    <property type="match status" value="1"/>
</dbReference>
<evidence type="ECO:0000256" key="5">
    <source>
        <dbReference type="SAM" id="Coils"/>
    </source>
</evidence>
<organism evidence="8 9">
    <name type="scientific">Pomacea canaliculata</name>
    <name type="common">Golden apple snail</name>
    <dbReference type="NCBI Taxonomy" id="400727"/>
    <lineage>
        <taxon>Eukaryota</taxon>
        <taxon>Metazoa</taxon>
        <taxon>Spiralia</taxon>
        <taxon>Lophotrochozoa</taxon>
        <taxon>Mollusca</taxon>
        <taxon>Gastropoda</taxon>
        <taxon>Caenogastropoda</taxon>
        <taxon>Architaenioglossa</taxon>
        <taxon>Ampullarioidea</taxon>
        <taxon>Ampullariidae</taxon>
        <taxon>Pomacea</taxon>
    </lineage>
</organism>
<evidence type="ECO:0000256" key="4">
    <source>
        <dbReference type="PROSITE-ProRule" id="PRU00024"/>
    </source>
</evidence>
<dbReference type="PROSITE" id="PS50089">
    <property type="entry name" value="ZF_RING_2"/>
    <property type="match status" value="1"/>
</dbReference>
<dbReference type="InterPro" id="IPR001841">
    <property type="entry name" value="Znf_RING"/>
</dbReference>
<evidence type="ECO:0000256" key="3">
    <source>
        <dbReference type="ARBA" id="ARBA00022833"/>
    </source>
</evidence>
<keyword evidence="5" id="KW-0175">Coiled coil</keyword>
<dbReference type="PROSITE" id="PS00518">
    <property type="entry name" value="ZF_RING_1"/>
    <property type="match status" value="1"/>
</dbReference>
<dbReference type="SUPFAM" id="SSF57845">
    <property type="entry name" value="B-box zinc-binding domain"/>
    <property type="match status" value="1"/>
</dbReference>
<dbReference type="PROSITE" id="PS50119">
    <property type="entry name" value="ZF_BBOX"/>
    <property type="match status" value="2"/>
</dbReference>
<dbReference type="GO" id="GO:0061630">
    <property type="term" value="F:ubiquitin protein ligase activity"/>
    <property type="evidence" value="ECO:0007669"/>
    <property type="project" value="TreeGrafter"/>
</dbReference>
<evidence type="ECO:0000256" key="2">
    <source>
        <dbReference type="ARBA" id="ARBA00022771"/>
    </source>
</evidence>
<protein>
    <recommendedName>
        <fullName evidence="10">RING-type domain-containing protein</fullName>
    </recommendedName>
</protein>
<keyword evidence="1" id="KW-0479">Metal-binding</keyword>
<dbReference type="Pfam" id="PF13445">
    <property type="entry name" value="zf-RING_UBOX"/>
    <property type="match status" value="1"/>
</dbReference>
<evidence type="ECO:0008006" key="10">
    <source>
        <dbReference type="Google" id="ProtNLM"/>
    </source>
</evidence>
<dbReference type="PANTHER" id="PTHR25462">
    <property type="entry name" value="BONUS, ISOFORM C-RELATED"/>
    <property type="match status" value="1"/>
</dbReference>
<dbReference type="OMA" id="MTIEHEQ"/>
<gene>
    <name evidence="8" type="ORF">C0Q70_03288</name>
</gene>
<dbReference type="InterPro" id="IPR013083">
    <property type="entry name" value="Znf_RING/FYVE/PHD"/>
</dbReference>
<dbReference type="InterPro" id="IPR027370">
    <property type="entry name" value="Znf-RING_euk"/>
</dbReference>
<dbReference type="SMART" id="SM00184">
    <property type="entry name" value="RING"/>
    <property type="match status" value="1"/>
</dbReference>
<dbReference type="InterPro" id="IPR000315">
    <property type="entry name" value="Znf_B-box"/>
</dbReference>
<dbReference type="OrthoDB" id="6150003at2759"/>
<feature type="coiled-coil region" evidence="5">
    <location>
        <begin position="204"/>
        <end position="274"/>
    </location>
</feature>
<evidence type="ECO:0000259" key="7">
    <source>
        <dbReference type="PROSITE" id="PS50119"/>
    </source>
</evidence>
<dbReference type="AlphaFoldDB" id="A0A2T7PSB3"/>
<proteinExistence type="predicted"/>
<sequence>MAELLTVDCDCCPVCHELYSEPKLLPCAHTICRDCVLLWLRKTTWKGSCPLCRTPILSKTTQQLVQQSDHDLIKAVDELPTDQVTANFADTKRVLRAPHTCGICDDLTPAETFCFQCHLKLCSSCSRYHRKVPSISDHDLHDLRTLTSETFAALSGTRCASHVDKMADLYCSDHRVVICMECATKFSHKRCNVDGIENFGKLERKRLKERVCCLQEKEKELEREIKHLEDITIKACSLSADLQKEVHEKFDKMAQTLNARRQELVDRLKASECDVTRHVTSAKSQLEMQRAVLAAHANVGERMVAMATDGGILTAVDKLEDRLKKLEKEEWKKLGNISMEVVSIDHTTFDRTQRAVAELGQLTALFLEATSSGQTLSLAGGCGVEEDDVVTPHLIELKAYTNGLPVATRTPSQQTLRVASPRRCLRYSGAALRGRRHNHIHHPDSELCSTLWFFGIHDDLRAQDCLLNEWDAP</sequence>
<dbReference type="PANTHER" id="PTHR25462:SF291">
    <property type="entry name" value="E3 UBIQUITIN-PROTEIN LIGASE TRIM45"/>
    <property type="match status" value="1"/>
</dbReference>
<feature type="domain" description="RING-type" evidence="6">
    <location>
        <begin position="12"/>
        <end position="53"/>
    </location>
</feature>
<keyword evidence="3" id="KW-0862">Zinc</keyword>
<dbReference type="InterPro" id="IPR017907">
    <property type="entry name" value="Znf_RING_CS"/>
</dbReference>
<evidence type="ECO:0000313" key="8">
    <source>
        <dbReference type="EMBL" id="PVD36309.1"/>
    </source>
</evidence>
<dbReference type="SUPFAM" id="SSF57850">
    <property type="entry name" value="RING/U-box"/>
    <property type="match status" value="1"/>
</dbReference>
<evidence type="ECO:0000256" key="1">
    <source>
        <dbReference type="ARBA" id="ARBA00022723"/>
    </source>
</evidence>
<dbReference type="Proteomes" id="UP000245119">
    <property type="component" value="Linkage Group LG2"/>
</dbReference>
<dbReference type="CDD" id="cd19756">
    <property type="entry name" value="Bbox2"/>
    <property type="match status" value="1"/>
</dbReference>
<keyword evidence="2 4" id="KW-0863">Zinc-finger</keyword>
<keyword evidence="9" id="KW-1185">Reference proteome</keyword>
<dbReference type="EMBL" id="PZQS01000002">
    <property type="protein sequence ID" value="PVD36309.1"/>
    <property type="molecule type" value="Genomic_DNA"/>
</dbReference>
<evidence type="ECO:0000259" key="6">
    <source>
        <dbReference type="PROSITE" id="PS50089"/>
    </source>
</evidence>
<dbReference type="Gene3D" id="3.30.40.10">
    <property type="entry name" value="Zinc/RING finger domain, C3HC4 (zinc finger)"/>
    <property type="match status" value="1"/>
</dbReference>
<accession>A0A2T7PSB3</accession>
<name>A0A2T7PSB3_POMCA</name>
<dbReference type="InterPro" id="IPR047153">
    <property type="entry name" value="TRIM45/56/19-like"/>
</dbReference>
<feature type="domain" description="B box-type" evidence="7">
    <location>
        <begin position="96"/>
        <end position="143"/>
    </location>
</feature>
<reference evidence="8 9" key="1">
    <citation type="submission" date="2018-04" db="EMBL/GenBank/DDBJ databases">
        <title>The genome of golden apple snail Pomacea canaliculata provides insight into stress tolerance and invasive adaptation.</title>
        <authorList>
            <person name="Liu C."/>
            <person name="Liu B."/>
            <person name="Ren Y."/>
            <person name="Zhang Y."/>
            <person name="Wang H."/>
            <person name="Li S."/>
            <person name="Jiang F."/>
            <person name="Yin L."/>
            <person name="Zhang G."/>
            <person name="Qian W."/>
            <person name="Fan W."/>
        </authorList>
    </citation>
    <scope>NUCLEOTIDE SEQUENCE [LARGE SCALE GENOMIC DNA]</scope>
    <source>
        <strain evidence="8">SZHN2017</strain>
        <tissue evidence="8">Muscle</tissue>
    </source>
</reference>
<comment type="caution">
    <text evidence="8">The sequence shown here is derived from an EMBL/GenBank/DDBJ whole genome shotgun (WGS) entry which is preliminary data.</text>
</comment>
<evidence type="ECO:0000313" key="9">
    <source>
        <dbReference type="Proteomes" id="UP000245119"/>
    </source>
</evidence>